<evidence type="ECO:0000313" key="1">
    <source>
        <dbReference type="EMBL" id="GAH72030.1"/>
    </source>
</evidence>
<dbReference type="AlphaFoldDB" id="X1IS14"/>
<organism evidence="1">
    <name type="scientific">marine sediment metagenome</name>
    <dbReference type="NCBI Taxonomy" id="412755"/>
    <lineage>
        <taxon>unclassified sequences</taxon>
        <taxon>metagenomes</taxon>
        <taxon>ecological metagenomes</taxon>
    </lineage>
</organism>
<proteinExistence type="predicted"/>
<gene>
    <name evidence="1" type="ORF">S03H2_53182</name>
</gene>
<name>X1IS14_9ZZZZ</name>
<protein>
    <submittedName>
        <fullName evidence="1">Uncharacterized protein</fullName>
    </submittedName>
</protein>
<sequence>VNNNLQRLGNVASGATRDILARHRDVTGLIVKDLEGFDEWFDLMSEQVKFNITIEVDSVDLINQDACRWGRLEAPVGPEDLQAKRFPFTAIDTTGPPWST</sequence>
<feature type="non-terminal residue" evidence="1">
    <location>
        <position position="1"/>
    </location>
</feature>
<reference evidence="1" key="1">
    <citation type="journal article" date="2014" name="Front. Microbiol.">
        <title>High frequency of phylogenetically diverse reductive dehalogenase-homologous genes in deep subseafloor sedimentary metagenomes.</title>
        <authorList>
            <person name="Kawai M."/>
            <person name="Futagami T."/>
            <person name="Toyoda A."/>
            <person name="Takaki Y."/>
            <person name="Nishi S."/>
            <person name="Hori S."/>
            <person name="Arai W."/>
            <person name="Tsubouchi T."/>
            <person name="Morono Y."/>
            <person name="Uchiyama I."/>
            <person name="Ito T."/>
            <person name="Fujiyama A."/>
            <person name="Inagaki F."/>
            <person name="Takami H."/>
        </authorList>
    </citation>
    <scope>NUCLEOTIDE SEQUENCE</scope>
    <source>
        <strain evidence="1">Expedition CK06-06</strain>
    </source>
</reference>
<accession>X1IS14</accession>
<comment type="caution">
    <text evidence="1">The sequence shown here is derived from an EMBL/GenBank/DDBJ whole genome shotgun (WGS) entry which is preliminary data.</text>
</comment>
<dbReference type="EMBL" id="BARU01033842">
    <property type="protein sequence ID" value="GAH72030.1"/>
    <property type="molecule type" value="Genomic_DNA"/>
</dbReference>